<comment type="caution">
    <text evidence="2">The sequence shown here is derived from an EMBL/GenBank/DDBJ whole genome shotgun (WGS) entry which is preliminary data.</text>
</comment>
<protein>
    <submittedName>
        <fullName evidence="2">Uncharacterized protein</fullName>
    </submittedName>
</protein>
<evidence type="ECO:0000256" key="1">
    <source>
        <dbReference type="SAM" id="MobiDB-lite"/>
    </source>
</evidence>
<organism evidence="2 3">
    <name type="scientific">Plakobranchus ocellatus</name>
    <dbReference type="NCBI Taxonomy" id="259542"/>
    <lineage>
        <taxon>Eukaryota</taxon>
        <taxon>Metazoa</taxon>
        <taxon>Spiralia</taxon>
        <taxon>Lophotrochozoa</taxon>
        <taxon>Mollusca</taxon>
        <taxon>Gastropoda</taxon>
        <taxon>Heterobranchia</taxon>
        <taxon>Euthyneura</taxon>
        <taxon>Panpulmonata</taxon>
        <taxon>Sacoglossa</taxon>
        <taxon>Placobranchoidea</taxon>
        <taxon>Plakobranchidae</taxon>
        <taxon>Plakobranchus</taxon>
    </lineage>
</organism>
<evidence type="ECO:0000313" key="2">
    <source>
        <dbReference type="EMBL" id="GFO48247.1"/>
    </source>
</evidence>
<reference evidence="2 3" key="1">
    <citation type="journal article" date="2021" name="Elife">
        <title>Chloroplast acquisition without the gene transfer in kleptoplastic sea slugs, Plakobranchus ocellatus.</title>
        <authorList>
            <person name="Maeda T."/>
            <person name="Takahashi S."/>
            <person name="Yoshida T."/>
            <person name="Shimamura S."/>
            <person name="Takaki Y."/>
            <person name="Nagai Y."/>
            <person name="Toyoda A."/>
            <person name="Suzuki Y."/>
            <person name="Arimoto A."/>
            <person name="Ishii H."/>
            <person name="Satoh N."/>
            <person name="Nishiyama T."/>
            <person name="Hasebe M."/>
            <person name="Maruyama T."/>
            <person name="Minagawa J."/>
            <person name="Obokata J."/>
            <person name="Shigenobu S."/>
        </authorList>
    </citation>
    <scope>NUCLEOTIDE SEQUENCE [LARGE SCALE GENOMIC DNA]</scope>
</reference>
<evidence type="ECO:0000313" key="3">
    <source>
        <dbReference type="Proteomes" id="UP000735302"/>
    </source>
</evidence>
<feature type="region of interest" description="Disordered" evidence="1">
    <location>
        <begin position="87"/>
        <end position="132"/>
    </location>
</feature>
<feature type="compositionally biased region" description="Basic residues" evidence="1">
    <location>
        <begin position="114"/>
        <end position="132"/>
    </location>
</feature>
<keyword evidence="3" id="KW-1185">Reference proteome</keyword>
<accession>A0AAV4DW64</accession>
<feature type="region of interest" description="Disordered" evidence="1">
    <location>
        <begin position="45"/>
        <end position="68"/>
    </location>
</feature>
<feature type="compositionally biased region" description="Basic and acidic residues" evidence="1">
    <location>
        <begin position="87"/>
        <end position="100"/>
    </location>
</feature>
<proteinExistence type="predicted"/>
<dbReference type="Proteomes" id="UP000735302">
    <property type="component" value="Unassembled WGS sequence"/>
</dbReference>
<dbReference type="AlphaFoldDB" id="A0AAV4DW64"/>
<dbReference type="EMBL" id="BLXT01008384">
    <property type="protein sequence ID" value="GFO48247.1"/>
    <property type="molecule type" value="Genomic_DNA"/>
</dbReference>
<sequence length="132" mass="14968">MSWPYGWCIYYLEPPCIWEPPSQSPGSGQTRPDDLKLPVPAVSKQRCLASRPSRKSTEPEHPTRSLVGQTSISQVKTVTLYTTLETQRDHGAKRATETRARRAASPYHTNAVHTNKRKIKKKQNKKLKIIST</sequence>
<name>A0AAV4DW64_9GAST</name>
<gene>
    <name evidence="2" type="ORF">PoB_007475200</name>
</gene>